<feature type="transmembrane region" description="Helical" evidence="3">
    <location>
        <begin position="103"/>
        <end position="125"/>
    </location>
</feature>
<dbReference type="PANTHER" id="PTHR37815:SF3">
    <property type="entry name" value="UPF0397 PROTEIN SPR0429"/>
    <property type="match status" value="1"/>
</dbReference>
<keyword evidence="2 3" id="KW-1133">Transmembrane helix</keyword>
<dbReference type="InterPro" id="IPR009825">
    <property type="entry name" value="ECF_substrate-spec-like"/>
</dbReference>
<dbReference type="Proteomes" id="UP000287857">
    <property type="component" value="Unassembled WGS sequence"/>
</dbReference>
<reference evidence="4 5" key="1">
    <citation type="submission" date="2017-05" db="EMBL/GenBank/DDBJ databases">
        <title>Vagococcus spp. assemblies.</title>
        <authorList>
            <person name="Gulvik C.A."/>
        </authorList>
    </citation>
    <scope>NUCLEOTIDE SEQUENCE [LARGE SCALE GENOMIC DNA]</scope>
    <source>
        <strain evidence="4 5">SS1995</strain>
    </source>
</reference>
<dbReference type="Pfam" id="PF07155">
    <property type="entry name" value="ECF-ribofla_trS"/>
    <property type="match status" value="1"/>
</dbReference>
<name>A0A429ZV87_9ENTE</name>
<gene>
    <name evidence="4" type="ORF">CBF37_09640</name>
</gene>
<dbReference type="GO" id="GO:0016020">
    <property type="term" value="C:membrane"/>
    <property type="evidence" value="ECO:0007669"/>
    <property type="project" value="InterPro"/>
</dbReference>
<dbReference type="EMBL" id="NGJS01000016">
    <property type="protein sequence ID" value="RST97625.1"/>
    <property type="molecule type" value="Genomic_DNA"/>
</dbReference>
<dbReference type="AlphaFoldDB" id="A0A429ZV87"/>
<dbReference type="RefSeq" id="WP_125984544.1">
    <property type="nucleotide sequence ID" value="NZ_NGJS01000016.1"/>
</dbReference>
<accession>A0A429ZV87</accession>
<keyword evidence="3" id="KW-0472">Membrane</keyword>
<protein>
    <recommendedName>
        <fullName evidence="6">ECF transporter S component</fullName>
    </recommendedName>
</protein>
<evidence type="ECO:0008006" key="6">
    <source>
        <dbReference type="Google" id="ProtNLM"/>
    </source>
</evidence>
<keyword evidence="1 3" id="KW-0812">Transmembrane</keyword>
<feature type="transmembrane region" description="Helical" evidence="3">
    <location>
        <begin position="12"/>
        <end position="29"/>
    </location>
</feature>
<dbReference type="PANTHER" id="PTHR37815">
    <property type="entry name" value="UPF0397 PROTEIN BC_2624-RELATED"/>
    <property type="match status" value="1"/>
</dbReference>
<sequence>MKMIKEKLPLLAVLIALSVVLGMMINVPIPGSNGYFNLLDVGIYTTALLFGGPAGLVVGAVSGLLLDLLLGYPQWMIFSFVIHGLQGYIAGQWTQQKSWSTKVAILIIASFVMVSSYFLATGLLYGFGAAIVSLVGNVFQVSAGVAGAYLMTTALAKTKHQVGN</sequence>
<dbReference type="Gene3D" id="1.10.1760.20">
    <property type="match status" value="1"/>
</dbReference>
<evidence type="ECO:0000256" key="3">
    <source>
        <dbReference type="SAM" id="Phobius"/>
    </source>
</evidence>
<evidence type="ECO:0000256" key="1">
    <source>
        <dbReference type="ARBA" id="ARBA00022692"/>
    </source>
</evidence>
<feature type="transmembrane region" description="Helical" evidence="3">
    <location>
        <begin position="41"/>
        <end position="66"/>
    </location>
</feature>
<comment type="caution">
    <text evidence="4">The sequence shown here is derived from an EMBL/GenBank/DDBJ whole genome shotgun (WGS) entry which is preliminary data.</text>
</comment>
<proteinExistence type="predicted"/>
<feature type="transmembrane region" description="Helical" evidence="3">
    <location>
        <begin position="131"/>
        <end position="151"/>
    </location>
</feature>
<evidence type="ECO:0000313" key="5">
    <source>
        <dbReference type="Proteomes" id="UP000287857"/>
    </source>
</evidence>
<dbReference type="OrthoDB" id="411368at2"/>
<feature type="transmembrane region" description="Helical" evidence="3">
    <location>
        <begin position="72"/>
        <end position="91"/>
    </location>
</feature>
<evidence type="ECO:0000256" key="2">
    <source>
        <dbReference type="ARBA" id="ARBA00022989"/>
    </source>
</evidence>
<evidence type="ECO:0000313" key="4">
    <source>
        <dbReference type="EMBL" id="RST97625.1"/>
    </source>
</evidence>
<organism evidence="4 5">
    <name type="scientific">Vagococcus vulneris</name>
    <dbReference type="NCBI Taxonomy" id="1977869"/>
    <lineage>
        <taxon>Bacteria</taxon>
        <taxon>Bacillati</taxon>
        <taxon>Bacillota</taxon>
        <taxon>Bacilli</taxon>
        <taxon>Lactobacillales</taxon>
        <taxon>Enterococcaceae</taxon>
        <taxon>Vagococcus</taxon>
    </lineage>
</organism>
<keyword evidence="5" id="KW-1185">Reference proteome</keyword>